<dbReference type="Pfam" id="PF00580">
    <property type="entry name" value="UvrD-helicase"/>
    <property type="match status" value="1"/>
</dbReference>
<dbReference type="EMBL" id="DVOC01000066">
    <property type="protein sequence ID" value="HIU91142.1"/>
    <property type="molecule type" value="Genomic_DNA"/>
</dbReference>
<evidence type="ECO:0000256" key="3">
    <source>
        <dbReference type="ARBA" id="ARBA00022801"/>
    </source>
</evidence>
<gene>
    <name evidence="15" type="ORF">IAC72_03940</name>
</gene>
<protein>
    <recommendedName>
        <fullName evidence="9">DNA 3'-5' helicase</fullName>
        <ecNumber evidence="9">5.6.2.4</ecNumber>
    </recommendedName>
    <alternativeName>
        <fullName evidence="10">DNA 3'-5' helicase II</fullName>
    </alternativeName>
</protein>
<dbReference type="SUPFAM" id="SSF52540">
    <property type="entry name" value="P-loop containing nucleoside triphosphate hydrolases"/>
    <property type="match status" value="1"/>
</dbReference>
<keyword evidence="5 12" id="KW-0067">ATP-binding</keyword>
<dbReference type="GO" id="GO:0043138">
    <property type="term" value="F:3'-5' DNA helicase activity"/>
    <property type="evidence" value="ECO:0007669"/>
    <property type="project" value="UniProtKB-EC"/>
</dbReference>
<dbReference type="PANTHER" id="PTHR11070">
    <property type="entry name" value="UVRD / RECB / PCRA DNA HELICASE FAMILY MEMBER"/>
    <property type="match status" value="1"/>
</dbReference>
<dbReference type="EC" id="5.6.2.4" evidence="9"/>
<dbReference type="Proteomes" id="UP000886852">
    <property type="component" value="Unassembled WGS sequence"/>
</dbReference>
<evidence type="ECO:0000256" key="2">
    <source>
        <dbReference type="ARBA" id="ARBA00022741"/>
    </source>
</evidence>
<evidence type="ECO:0000256" key="6">
    <source>
        <dbReference type="ARBA" id="ARBA00023125"/>
    </source>
</evidence>
<evidence type="ECO:0000313" key="16">
    <source>
        <dbReference type="Proteomes" id="UP000886852"/>
    </source>
</evidence>
<evidence type="ECO:0000256" key="12">
    <source>
        <dbReference type="PROSITE-ProRule" id="PRU00560"/>
    </source>
</evidence>
<sequence>MKLQNLNQAQLAAVQAPMGATMVLAGAGTGKTRVLTNRILYLVEECGVHPSEILAITFTNKAANEMKKRLYEFECHAEYMHISTIHSFCAFVLRREAERIGRSRSFSIYDEEEKKSVLKRLVRESCDDSSSGIVDKIADGISNIKNNAPEAMVSLAQNADVCVQSELDSMSKVTELGEGGVIKIIEEYNARLKGNNAVDFDDLLYFVHTLFKNYPEVLAQYRERYRHVLIDEFQDTNRVQYEIFRMLAGDGDIFVVGDDDQSIYSWRGADAYNLMKFSKDYPNCSVYKLQQNYRSTQAILDVANDIIAQNDNRFEKTLFTERKGGVKVQTFSAYNEQDEAYFVCEQIQGLLARGATYKDFALLMRINALSFSFEQQFRRYNIPYKVFGGFKFFERKEIKDAVAYLRLVVNPYDNEAFMRVINVPARRGIGDATLSALRNLSAEYGLPVIDVISDERNLESISGAARKKLAAFYALYVELVQASENMRVADFVHFMLEKLRFRETYMQADEEERALNIDAFEQSVIVFARENPDVSLSEYLQSVSLLSDADQAEDGNYVTIATIHAVKGLEFKTVFIVGMEEGIFPSTRSTYSKERMQEERRLMYVAATRAEDRLYLTRAISRFLWGQRKETFASRYFTQVQKFLQPPKPPATEWQLQDNAYLDKLERTPASHDGKKDVSAFKVGQVVMHQSFGRGIILNLKGDDAQIFFDNAGKKTLNLRFAPMTIVK</sequence>
<dbReference type="InterPro" id="IPR014017">
    <property type="entry name" value="DNA_helicase_UvrD-like_C"/>
</dbReference>
<dbReference type="Pfam" id="PF13361">
    <property type="entry name" value="UvrD_C"/>
    <property type="match status" value="1"/>
</dbReference>
<evidence type="ECO:0000259" key="13">
    <source>
        <dbReference type="PROSITE" id="PS51198"/>
    </source>
</evidence>
<reference evidence="15" key="1">
    <citation type="submission" date="2020-10" db="EMBL/GenBank/DDBJ databases">
        <authorList>
            <person name="Gilroy R."/>
        </authorList>
    </citation>
    <scope>NUCLEOTIDE SEQUENCE</scope>
    <source>
        <strain evidence="15">ChiHjej12B11-7776</strain>
    </source>
</reference>
<evidence type="ECO:0000256" key="10">
    <source>
        <dbReference type="ARBA" id="ARBA00034923"/>
    </source>
</evidence>
<evidence type="ECO:0000256" key="4">
    <source>
        <dbReference type="ARBA" id="ARBA00022806"/>
    </source>
</evidence>
<dbReference type="Gene3D" id="1.10.10.160">
    <property type="match status" value="1"/>
</dbReference>
<dbReference type="Gene3D" id="1.10.486.10">
    <property type="entry name" value="PCRA, domain 4"/>
    <property type="match status" value="1"/>
</dbReference>
<dbReference type="InterPro" id="IPR027417">
    <property type="entry name" value="P-loop_NTPase"/>
</dbReference>
<dbReference type="CDD" id="cd17932">
    <property type="entry name" value="DEXQc_UvrD"/>
    <property type="match status" value="1"/>
</dbReference>
<dbReference type="InterPro" id="IPR014016">
    <property type="entry name" value="UvrD-like_ATP-bd"/>
</dbReference>
<evidence type="ECO:0000256" key="8">
    <source>
        <dbReference type="ARBA" id="ARBA00034617"/>
    </source>
</evidence>
<comment type="catalytic activity">
    <reaction evidence="11">
        <text>ATP + H2O = ADP + phosphate + H(+)</text>
        <dbReference type="Rhea" id="RHEA:13065"/>
        <dbReference type="ChEBI" id="CHEBI:15377"/>
        <dbReference type="ChEBI" id="CHEBI:15378"/>
        <dbReference type="ChEBI" id="CHEBI:30616"/>
        <dbReference type="ChEBI" id="CHEBI:43474"/>
        <dbReference type="ChEBI" id="CHEBI:456216"/>
        <dbReference type="EC" id="5.6.2.4"/>
    </reaction>
</comment>
<feature type="domain" description="UvrD-like helicase C-terminal" evidence="14">
    <location>
        <begin position="297"/>
        <end position="568"/>
    </location>
</feature>
<comment type="catalytic activity">
    <reaction evidence="8">
        <text>Couples ATP hydrolysis with the unwinding of duplex DNA by translocating in the 3'-5' direction.</text>
        <dbReference type="EC" id="5.6.2.4"/>
    </reaction>
</comment>
<dbReference type="PANTHER" id="PTHR11070:SF2">
    <property type="entry name" value="ATP-DEPENDENT DNA HELICASE SRS2"/>
    <property type="match status" value="1"/>
</dbReference>
<reference evidence="15" key="2">
    <citation type="journal article" date="2021" name="PeerJ">
        <title>Extensive microbial diversity within the chicken gut microbiome revealed by metagenomics and culture.</title>
        <authorList>
            <person name="Gilroy R."/>
            <person name="Ravi A."/>
            <person name="Getino M."/>
            <person name="Pursley I."/>
            <person name="Horton D.L."/>
            <person name="Alikhan N.F."/>
            <person name="Baker D."/>
            <person name="Gharbi K."/>
            <person name="Hall N."/>
            <person name="Watson M."/>
            <person name="Adriaenssens E.M."/>
            <person name="Foster-Nyarko E."/>
            <person name="Jarju S."/>
            <person name="Secka A."/>
            <person name="Antonio M."/>
            <person name="Oren A."/>
            <person name="Chaudhuri R.R."/>
            <person name="La Ragione R."/>
            <person name="Hildebrand F."/>
            <person name="Pallen M.J."/>
        </authorList>
    </citation>
    <scope>NUCLEOTIDE SEQUENCE</scope>
    <source>
        <strain evidence="15">ChiHjej12B11-7776</strain>
    </source>
</reference>
<feature type="domain" description="UvrD-like helicase ATP-binding" evidence="13">
    <location>
        <begin position="4"/>
        <end position="296"/>
    </location>
</feature>
<organism evidence="15 16">
    <name type="scientific">Candidatus Fimimonas merdipullorum</name>
    <dbReference type="NCBI Taxonomy" id="2840822"/>
    <lineage>
        <taxon>Bacteria</taxon>
        <taxon>Pseudomonadati</taxon>
        <taxon>Myxococcota</taxon>
        <taxon>Myxococcia</taxon>
        <taxon>Myxococcales</taxon>
        <taxon>Cystobacterineae</taxon>
        <taxon>Myxococcaceae</taxon>
        <taxon>Myxococcaceae incertae sedis</taxon>
        <taxon>Candidatus Fimimonas</taxon>
    </lineage>
</organism>
<dbReference type="GO" id="GO:0016787">
    <property type="term" value="F:hydrolase activity"/>
    <property type="evidence" value="ECO:0007669"/>
    <property type="project" value="UniProtKB-UniRule"/>
</dbReference>
<dbReference type="InterPro" id="IPR000212">
    <property type="entry name" value="DNA_helicase_UvrD/REP"/>
</dbReference>
<comment type="similarity">
    <text evidence="1">Belongs to the helicase family. UvrD subfamily.</text>
</comment>
<name>A0A9D1MX60_9BACT</name>
<dbReference type="Gene3D" id="3.40.50.300">
    <property type="entry name" value="P-loop containing nucleotide triphosphate hydrolases"/>
    <property type="match status" value="2"/>
</dbReference>
<keyword evidence="3 12" id="KW-0378">Hydrolase</keyword>
<keyword evidence="4 12" id="KW-0347">Helicase</keyword>
<keyword evidence="6" id="KW-0238">DNA-binding</keyword>
<dbReference type="GO" id="GO:0000725">
    <property type="term" value="P:recombinational repair"/>
    <property type="evidence" value="ECO:0007669"/>
    <property type="project" value="TreeGrafter"/>
</dbReference>
<evidence type="ECO:0000256" key="9">
    <source>
        <dbReference type="ARBA" id="ARBA00034808"/>
    </source>
</evidence>
<dbReference type="PROSITE" id="PS51198">
    <property type="entry name" value="UVRD_HELICASE_ATP_BIND"/>
    <property type="match status" value="1"/>
</dbReference>
<evidence type="ECO:0000313" key="15">
    <source>
        <dbReference type="EMBL" id="HIU91142.1"/>
    </source>
</evidence>
<comment type="caution">
    <text evidence="15">The sequence shown here is derived from an EMBL/GenBank/DDBJ whole genome shotgun (WGS) entry which is preliminary data.</text>
</comment>
<keyword evidence="7" id="KW-0413">Isomerase</keyword>
<evidence type="ECO:0000256" key="1">
    <source>
        <dbReference type="ARBA" id="ARBA00009922"/>
    </source>
</evidence>
<keyword evidence="2 12" id="KW-0547">Nucleotide-binding</keyword>
<proteinExistence type="inferred from homology"/>
<feature type="binding site" evidence="12">
    <location>
        <begin position="25"/>
        <end position="32"/>
    </location>
    <ligand>
        <name>ATP</name>
        <dbReference type="ChEBI" id="CHEBI:30616"/>
    </ligand>
</feature>
<evidence type="ECO:0000256" key="11">
    <source>
        <dbReference type="ARBA" id="ARBA00048988"/>
    </source>
</evidence>
<dbReference type="PROSITE" id="PS51217">
    <property type="entry name" value="UVRD_HELICASE_CTER"/>
    <property type="match status" value="1"/>
</dbReference>
<evidence type="ECO:0000256" key="5">
    <source>
        <dbReference type="ARBA" id="ARBA00022840"/>
    </source>
</evidence>
<accession>A0A9D1MX60</accession>
<dbReference type="AlphaFoldDB" id="A0A9D1MX60"/>
<dbReference type="CDD" id="cd18807">
    <property type="entry name" value="SF1_C_UvrD"/>
    <property type="match status" value="1"/>
</dbReference>
<evidence type="ECO:0000256" key="7">
    <source>
        <dbReference type="ARBA" id="ARBA00023235"/>
    </source>
</evidence>
<dbReference type="InterPro" id="IPR013986">
    <property type="entry name" value="DExx_box_DNA_helicase_dom_sf"/>
</dbReference>
<dbReference type="GO" id="GO:0003677">
    <property type="term" value="F:DNA binding"/>
    <property type="evidence" value="ECO:0007669"/>
    <property type="project" value="UniProtKB-KW"/>
</dbReference>
<evidence type="ECO:0000259" key="14">
    <source>
        <dbReference type="PROSITE" id="PS51217"/>
    </source>
</evidence>
<dbReference type="GO" id="GO:0005524">
    <property type="term" value="F:ATP binding"/>
    <property type="evidence" value="ECO:0007669"/>
    <property type="project" value="UniProtKB-UniRule"/>
</dbReference>
<dbReference type="GO" id="GO:0005829">
    <property type="term" value="C:cytosol"/>
    <property type="evidence" value="ECO:0007669"/>
    <property type="project" value="TreeGrafter"/>
</dbReference>